<keyword evidence="2" id="KW-1185">Reference proteome</keyword>
<accession>W6PZK8</accession>
<dbReference type="AlphaFoldDB" id="W6PZK8"/>
<proteinExistence type="predicted"/>
<dbReference type="OrthoDB" id="5396831at2759"/>
<sequence>MSHPFQASWPAGIPEVRLYPTDLDSEELADEAKGWLLFEESQPTSTSADALHHRRALIERWATASQGFREKKIRKYKRAVQSYYQRAPGYDSAPDYPPSNIRSTE</sequence>
<evidence type="ECO:0000313" key="2">
    <source>
        <dbReference type="Proteomes" id="UP000030686"/>
    </source>
</evidence>
<dbReference type="EMBL" id="HG792015">
    <property type="protein sequence ID" value="CDM29688.1"/>
    <property type="molecule type" value="Genomic_DNA"/>
</dbReference>
<organism evidence="1 2">
    <name type="scientific">Penicillium roqueforti (strain FM164)</name>
    <dbReference type="NCBI Taxonomy" id="1365484"/>
    <lineage>
        <taxon>Eukaryota</taxon>
        <taxon>Fungi</taxon>
        <taxon>Dikarya</taxon>
        <taxon>Ascomycota</taxon>
        <taxon>Pezizomycotina</taxon>
        <taxon>Eurotiomycetes</taxon>
        <taxon>Eurotiomycetidae</taxon>
        <taxon>Eurotiales</taxon>
        <taxon>Aspergillaceae</taxon>
        <taxon>Penicillium</taxon>
    </lineage>
</organism>
<gene>
    <name evidence="1" type="ORF">PROQFM164_S01g003500</name>
</gene>
<evidence type="ECO:0000313" key="1">
    <source>
        <dbReference type="EMBL" id="CDM29688.1"/>
    </source>
</evidence>
<dbReference type="Proteomes" id="UP000030686">
    <property type="component" value="Unassembled WGS sequence"/>
</dbReference>
<reference evidence="1" key="1">
    <citation type="journal article" date="2014" name="Nat. Commun.">
        <title>Multiple recent horizontal transfers of a large genomic region in cheese making fungi.</title>
        <authorList>
            <person name="Cheeseman K."/>
            <person name="Ropars J."/>
            <person name="Renault P."/>
            <person name="Dupont J."/>
            <person name="Gouzy J."/>
            <person name="Branca A."/>
            <person name="Abraham A.L."/>
            <person name="Ceppi M."/>
            <person name="Conseiller E."/>
            <person name="Debuchy R."/>
            <person name="Malagnac F."/>
            <person name="Goarin A."/>
            <person name="Silar P."/>
            <person name="Lacoste S."/>
            <person name="Sallet E."/>
            <person name="Bensimon A."/>
            <person name="Giraud T."/>
            <person name="Brygoo Y."/>
        </authorList>
    </citation>
    <scope>NUCLEOTIDE SEQUENCE [LARGE SCALE GENOMIC DNA]</scope>
    <source>
        <strain evidence="1">FM164</strain>
    </source>
</reference>
<protein>
    <submittedName>
        <fullName evidence="1">Genomic scaffold, ProqFM164S01</fullName>
    </submittedName>
</protein>
<dbReference type="STRING" id="1365484.W6PZK8"/>
<name>W6PZK8_PENRF</name>